<dbReference type="KEGG" id="mfo:Metfor_0273"/>
<evidence type="ECO:0000313" key="4">
    <source>
        <dbReference type="Proteomes" id="UP000010824"/>
    </source>
</evidence>
<dbReference type="EMBL" id="CP003167">
    <property type="protein sequence ID" value="AGB01354.1"/>
    <property type="molecule type" value="Genomic_DNA"/>
</dbReference>
<keyword evidence="1" id="KW-0472">Membrane</keyword>
<dbReference type="InParanoid" id="L0HE35"/>
<protein>
    <submittedName>
        <fullName evidence="3">PEGA domain-containing protein</fullName>
    </submittedName>
</protein>
<reference evidence="4" key="1">
    <citation type="submission" date="2011-12" db="EMBL/GenBank/DDBJ databases">
        <title>Complete sequence of Methanoregula formicicum SMSP.</title>
        <authorList>
            <person name="Lucas S."/>
            <person name="Han J."/>
            <person name="Lapidus A."/>
            <person name="Cheng J.-F."/>
            <person name="Goodwin L."/>
            <person name="Pitluck S."/>
            <person name="Peters L."/>
            <person name="Ovchinnikova G."/>
            <person name="Teshima H."/>
            <person name="Detter J.C."/>
            <person name="Han C."/>
            <person name="Tapia R."/>
            <person name="Land M."/>
            <person name="Hauser L."/>
            <person name="Kyrpides N."/>
            <person name="Ivanova N."/>
            <person name="Pagani I."/>
            <person name="Imachi H."/>
            <person name="Tamaki H."/>
            <person name="Sekiguchi Y."/>
            <person name="Kamagata Y."/>
            <person name="Cadillo-Quiroz H."/>
            <person name="Zinder S."/>
            <person name="Liu W.-T."/>
            <person name="Woyke T."/>
        </authorList>
    </citation>
    <scope>NUCLEOTIDE SEQUENCE [LARGE SCALE GENOMIC DNA]</scope>
    <source>
        <strain evidence="4">DSM 22288 / NBRC 105244 / SMSP</strain>
    </source>
</reference>
<dbReference type="OrthoDB" id="95942at2157"/>
<dbReference type="HOGENOM" id="CLU_1222516_0_0_2"/>
<reference evidence="3 4" key="2">
    <citation type="journal article" date="2014" name="Genome Announc.">
        <title>Complete Genome Sequence of Methanoregula formicica SMSPT, a Mesophilic Hydrogenotrophic Methanogen Isolated from a Methanogenic Upflow Anaerobic Sludge Blanket Reactor.</title>
        <authorList>
            <person name="Yamamoto K."/>
            <person name="Tamaki H."/>
            <person name="Cadillo-Quiroz H."/>
            <person name="Imachi H."/>
            <person name="Kyrpides N."/>
            <person name="Woyke T."/>
            <person name="Goodwin L."/>
            <person name="Zinder S.H."/>
            <person name="Kamagata Y."/>
            <person name="Liu W.T."/>
        </authorList>
    </citation>
    <scope>NUCLEOTIDE SEQUENCE [LARGE SCALE GENOMIC DNA]</scope>
    <source>
        <strain evidence="4">DSM 22288 / NBRC 105244 / SMSP</strain>
    </source>
</reference>
<dbReference type="InterPro" id="IPR013229">
    <property type="entry name" value="PEGA"/>
</dbReference>
<dbReference type="RefSeq" id="WP_015284318.1">
    <property type="nucleotide sequence ID" value="NC_019943.1"/>
</dbReference>
<gene>
    <name evidence="3" type="ordered locus">Metfor_0273</name>
</gene>
<keyword evidence="1" id="KW-1133">Transmembrane helix</keyword>
<evidence type="ECO:0000259" key="2">
    <source>
        <dbReference type="Pfam" id="PF08308"/>
    </source>
</evidence>
<dbReference type="Proteomes" id="UP000010824">
    <property type="component" value="Chromosome"/>
</dbReference>
<proteinExistence type="predicted"/>
<dbReference type="PANTHER" id="PTHR36194:SF1">
    <property type="entry name" value="S-LAYER-LIKE PROTEIN"/>
    <property type="match status" value="1"/>
</dbReference>
<accession>L0HE35</accession>
<feature type="transmembrane region" description="Helical" evidence="1">
    <location>
        <begin position="205"/>
        <end position="225"/>
    </location>
</feature>
<dbReference type="Pfam" id="PF08308">
    <property type="entry name" value="PEGA"/>
    <property type="match status" value="1"/>
</dbReference>
<dbReference type="eggNOG" id="arCOG03264">
    <property type="taxonomic scope" value="Archaea"/>
</dbReference>
<dbReference type="PANTHER" id="PTHR36194">
    <property type="entry name" value="S-LAYER-LIKE PROTEIN"/>
    <property type="match status" value="1"/>
</dbReference>
<dbReference type="PROSITE" id="PS51257">
    <property type="entry name" value="PROKAR_LIPOPROTEIN"/>
    <property type="match status" value="1"/>
</dbReference>
<dbReference type="STRING" id="593750.Metfor_0273"/>
<organism evidence="3 4">
    <name type="scientific">Methanoregula formicica (strain DSM 22288 / NBRC 105244 / SMSP)</name>
    <dbReference type="NCBI Taxonomy" id="593750"/>
    <lineage>
        <taxon>Archaea</taxon>
        <taxon>Methanobacteriati</taxon>
        <taxon>Methanobacteriota</taxon>
        <taxon>Stenosarchaea group</taxon>
        <taxon>Methanomicrobia</taxon>
        <taxon>Methanomicrobiales</taxon>
        <taxon>Methanoregulaceae</taxon>
        <taxon>Methanoregula</taxon>
    </lineage>
</organism>
<dbReference type="AlphaFoldDB" id="L0HE35"/>
<evidence type="ECO:0000313" key="3">
    <source>
        <dbReference type="EMBL" id="AGB01354.1"/>
    </source>
</evidence>
<keyword evidence="1" id="KW-0812">Transmembrane</keyword>
<keyword evidence="4" id="KW-1185">Reference proteome</keyword>
<evidence type="ECO:0000256" key="1">
    <source>
        <dbReference type="SAM" id="Phobius"/>
    </source>
</evidence>
<sequence length="242" mass="24653" precursor="true">MNRNYTHLVLLLVIACMVVPVMADEGNVTNTSISTTSETTLVTTETTVPPTTTVETTATTAVPTTTTAAPTTTTTTIPATTVTTVIPTTTPTTGGVFVASSPPGAAILIDGVYYGTTPATVPGLAPGNHLIRLSLSGYIDYEGTIYVIAGQETTEYGTLHPMSTGSPQIIVATPSAPPATAAPVITAQPVATEPVSESPLENPTVLAALIGIVTASIGAGASIFTHKAKTEAAKKEDETKKE</sequence>
<feature type="domain" description="PEGA" evidence="2">
    <location>
        <begin position="94"/>
        <end position="160"/>
    </location>
</feature>
<dbReference type="GeneID" id="14308946"/>
<name>L0HE35_METFS</name>